<evidence type="ECO:0000313" key="3">
    <source>
        <dbReference type="EMBL" id="KAF2222758.1"/>
    </source>
</evidence>
<feature type="region of interest" description="Disordered" evidence="1">
    <location>
        <begin position="443"/>
        <end position="462"/>
    </location>
</feature>
<evidence type="ECO:0000256" key="2">
    <source>
        <dbReference type="SAM" id="SignalP"/>
    </source>
</evidence>
<accession>A0A6A6GAX8</accession>
<feature type="compositionally biased region" description="Pro residues" evidence="1">
    <location>
        <begin position="512"/>
        <end position="526"/>
    </location>
</feature>
<dbReference type="OrthoDB" id="3695313at2759"/>
<name>A0A6A6GAX8_9PEZI</name>
<evidence type="ECO:0000256" key="1">
    <source>
        <dbReference type="SAM" id="MobiDB-lite"/>
    </source>
</evidence>
<feature type="region of interest" description="Disordered" evidence="1">
    <location>
        <begin position="372"/>
        <end position="438"/>
    </location>
</feature>
<sequence length="850" mass="87769">MYRITFIAILSLASTVQSQLYCTASVTIGDQTVLLRPVETGIGEGAIPLYAVKLPQATAFTVLPDNLETIRGDHTYRYERRGTVYIDSSTYQVTAELPSGCHSLSHSTTASSPAASQAFSWTPASRPTSKAWIHAESASSRKDSSRTGWSVDGHADDNFGSGNTKSVAHGGITAAPPDQPTHAHLAGPDHTRGAINPSAKRSSTEQQQSSFTKSSISSEILPEQKLQTTATVTPVSKSPTRATMDSSSGAIGTESDSRIFSQSSPVSADMRTPSRVSPATTATITTGANIGKIIASMIGLTSLQESKGDVGRTSTSKPLAQTFTNEGSSAHSSLSTTPVGNASEATWLKSLSSSSQLTISDMTSVSTLGDTATVTTQSQMPTTVSNDRISSEVSMATTIGPSPSSRSSQEDTPQSSSGRTELESSRTSSLSTTSSSWRNTQSILISSNQQRSSSSTEAESSRSIIIPVPFPSVSSPDSPPTGSVSGSPTTTSSLGPSPVVPTPDSPLSISNPSPPTASMPGPPPTFSIPGIPSLIPTIVIPSPPPKVPVPSPPPTAPVPSPPLTITARPSADISLSSPSSAEISTAPTTSTSAGCETRTGSVCTQVCSFATNTIGITTSSSCAQPSCLPSLGCSATATTITHTSTSAYSLSPEPPGLFATDGNGLLPTLLRSVQVVIRQPQESSVSPTSMSSTTASSTSASSMGFTLISTIPAPAPTASLAPSQKYIYINNIKNCSTAVARPECNYIWSALELAPGDRNAPRPDRCNDKGIWYGNRTTSQPSFPVEVGPFDLPTYKSCSVRKESETDGGQILCGSMATACTFVKGNARTLCGGATQEMGGNSVCVFVGML</sequence>
<keyword evidence="4" id="KW-1185">Reference proteome</keyword>
<feature type="signal peptide" evidence="2">
    <location>
        <begin position="1"/>
        <end position="18"/>
    </location>
</feature>
<feature type="region of interest" description="Disordered" evidence="1">
    <location>
        <begin position="564"/>
        <end position="595"/>
    </location>
</feature>
<organism evidence="3 4">
    <name type="scientific">Elsinoe ampelina</name>
    <dbReference type="NCBI Taxonomy" id="302913"/>
    <lineage>
        <taxon>Eukaryota</taxon>
        <taxon>Fungi</taxon>
        <taxon>Dikarya</taxon>
        <taxon>Ascomycota</taxon>
        <taxon>Pezizomycotina</taxon>
        <taxon>Dothideomycetes</taxon>
        <taxon>Dothideomycetidae</taxon>
        <taxon>Myriangiales</taxon>
        <taxon>Elsinoaceae</taxon>
        <taxon>Elsinoe</taxon>
    </lineage>
</organism>
<proteinExistence type="predicted"/>
<feature type="region of interest" description="Disordered" evidence="1">
    <location>
        <begin position="467"/>
        <end position="530"/>
    </location>
</feature>
<feature type="compositionally biased region" description="Low complexity" evidence="1">
    <location>
        <begin position="206"/>
        <end position="218"/>
    </location>
</feature>
<feature type="compositionally biased region" description="Low complexity" evidence="1">
    <location>
        <begin position="569"/>
        <end position="593"/>
    </location>
</feature>
<feature type="chain" id="PRO_5025584345" evidence="2">
    <location>
        <begin position="19"/>
        <end position="850"/>
    </location>
</feature>
<protein>
    <submittedName>
        <fullName evidence="3">Uncharacterized protein</fullName>
    </submittedName>
</protein>
<feature type="region of interest" description="Disordered" evidence="1">
    <location>
        <begin position="308"/>
        <end position="339"/>
    </location>
</feature>
<keyword evidence="2" id="KW-0732">Signal</keyword>
<feature type="compositionally biased region" description="Polar residues" evidence="1">
    <location>
        <begin position="225"/>
        <end position="250"/>
    </location>
</feature>
<evidence type="ECO:0000313" key="4">
    <source>
        <dbReference type="Proteomes" id="UP000799538"/>
    </source>
</evidence>
<feature type="region of interest" description="Disordered" evidence="1">
    <location>
        <begin position="132"/>
        <end position="278"/>
    </location>
</feature>
<reference evidence="4" key="1">
    <citation type="journal article" date="2020" name="Stud. Mycol.">
        <title>101 Dothideomycetes genomes: A test case for predicting lifestyles and emergence of pathogens.</title>
        <authorList>
            <person name="Haridas S."/>
            <person name="Albert R."/>
            <person name="Binder M."/>
            <person name="Bloem J."/>
            <person name="LaButti K."/>
            <person name="Salamov A."/>
            <person name="Andreopoulos B."/>
            <person name="Baker S."/>
            <person name="Barry K."/>
            <person name="Bills G."/>
            <person name="Bluhm B."/>
            <person name="Cannon C."/>
            <person name="Castanera R."/>
            <person name="Culley D."/>
            <person name="Daum C."/>
            <person name="Ezra D."/>
            <person name="Gonzalez J."/>
            <person name="Henrissat B."/>
            <person name="Kuo A."/>
            <person name="Liang C."/>
            <person name="Lipzen A."/>
            <person name="Lutzoni F."/>
            <person name="Magnuson J."/>
            <person name="Mondo S."/>
            <person name="Nolan M."/>
            <person name="Ohm R."/>
            <person name="Pangilinan J."/>
            <person name="Park H.-J."/>
            <person name="Ramirez L."/>
            <person name="Alfaro M."/>
            <person name="Sun H."/>
            <person name="Tritt A."/>
            <person name="Yoshinaga Y."/>
            <person name="Zwiers L.-H."/>
            <person name="Turgeon B."/>
            <person name="Goodwin S."/>
            <person name="Spatafora J."/>
            <person name="Crous P."/>
            <person name="Grigoriev I."/>
        </authorList>
    </citation>
    <scope>NUCLEOTIDE SEQUENCE [LARGE SCALE GENOMIC DNA]</scope>
    <source>
        <strain evidence="4">CECT 20119</strain>
    </source>
</reference>
<dbReference type="Proteomes" id="UP000799538">
    <property type="component" value="Unassembled WGS sequence"/>
</dbReference>
<dbReference type="EMBL" id="ML992508">
    <property type="protein sequence ID" value="KAF2222758.1"/>
    <property type="molecule type" value="Genomic_DNA"/>
</dbReference>
<gene>
    <name evidence="3" type="ORF">BDZ85DRAFT_131691</name>
</gene>
<feature type="compositionally biased region" description="Polar residues" evidence="1">
    <location>
        <begin position="372"/>
        <end position="414"/>
    </location>
</feature>
<dbReference type="AlphaFoldDB" id="A0A6A6GAX8"/>
<feature type="compositionally biased region" description="Low complexity" evidence="1">
    <location>
        <begin position="415"/>
        <end position="438"/>
    </location>
</feature>
<feature type="compositionally biased region" description="Low complexity" evidence="1">
    <location>
        <begin position="467"/>
        <end position="497"/>
    </location>
</feature>
<feature type="compositionally biased region" description="Polar residues" evidence="1">
    <location>
        <begin position="312"/>
        <end position="339"/>
    </location>
</feature>